<dbReference type="InterPro" id="IPR039421">
    <property type="entry name" value="Type_1_exporter"/>
</dbReference>
<dbReference type="InterPro" id="IPR036640">
    <property type="entry name" value="ABC1_TM_sf"/>
</dbReference>
<keyword evidence="8 9" id="KW-0472">Membrane</keyword>
<feature type="domain" description="ABC transporter" evidence="10">
    <location>
        <begin position="358"/>
        <end position="595"/>
    </location>
</feature>
<dbReference type="GO" id="GO:0016887">
    <property type="term" value="F:ATP hydrolysis activity"/>
    <property type="evidence" value="ECO:0007669"/>
    <property type="project" value="InterPro"/>
</dbReference>
<evidence type="ECO:0000256" key="8">
    <source>
        <dbReference type="ARBA" id="ARBA00023136"/>
    </source>
</evidence>
<evidence type="ECO:0000256" key="5">
    <source>
        <dbReference type="ARBA" id="ARBA00022741"/>
    </source>
</evidence>
<feature type="transmembrane region" description="Helical" evidence="9">
    <location>
        <begin position="149"/>
        <end position="171"/>
    </location>
</feature>
<dbReference type="InterPro" id="IPR003439">
    <property type="entry name" value="ABC_transporter-like_ATP-bd"/>
</dbReference>
<keyword evidence="5" id="KW-0547">Nucleotide-binding</keyword>
<dbReference type="Proteomes" id="UP000033860">
    <property type="component" value="Unassembled WGS sequence"/>
</dbReference>
<dbReference type="GO" id="GO:0005524">
    <property type="term" value="F:ATP binding"/>
    <property type="evidence" value="ECO:0007669"/>
    <property type="project" value="UniProtKB-KW"/>
</dbReference>
<dbReference type="Gene3D" id="3.40.50.300">
    <property type="entry name" value="P-loop containing nucleotide triphosphate hydrolases"/>
    <property type="match status" value="1"/>
</dbReference>
<protein>
    <submittedName>
        <fullName evidence="12">YwjA</fullName>
    </submittedName>
</protein>
<keyword evidence="6" id="KW-0067">ATP-binding</keyword>
<sequence>MDKGDIIPQMNKEFGEIVRGFKRTVGLMERSEKAMLALASFLMLATGVLTNLPAVILGRLVDNLIGLKDIQFSQATPFIGLIVVIILLREILTVIRKYLVENIATQTEKKQTVAVIERLLKTDIAVVNRKQIGSLHGRIFRSIQGMVRVIKLGFLDFFPVFFSALAAVAIAVSQKPLLASVMILVIPTGVLLIVKQVASQKGIRVALLRGKEKIDGAVIEMLGGLETVRVANTTANEVEKVETVAEDLRRQEIKHHIYMALFDSGKYLNEGFFYILVVSLSILFSAQGVISRGDILVYSILFLSITGPLREIHRILDEAHESSIRVNDLYELLEQPLDESFMTASSGKRLKKIKKAVVKADNLSFGYPERTTMALKGINLAIAKGEKVGIAGASGCGKSTFIKILLRLMHDYSGKVTLFGKDLKSITREEIAGKIAYVPQKTYIFSGTIKDNIIYGCLRKRISNREIVRAAKKAHIYEEIVGFLGGFDGVVTENGNNLSGGQKQRLALARLILKSPELFIFDEATSALDNTNEILIQRNMEKLFKDKTMITIAHRLTTLKNSDRILVFDKGKIVQEGKYGELAKKAGLFRDFLKQKEKEGV</sequence>
<dbReference type="GO" id="GO:0140359">
    <property type="term" value="F:ABC-type transporter activity"/>
    <property type="evidence" value="ECO:0007669"/>
    <property type="project" value="InterPro"/>
</dbReference>
<dbReference type="PROSITE" id="PS50929">
    <property type="entry name" value="ABC_TM1F"/>
    <property type="match status" value="1"/>
</dbReference>
<keyword evidence="3" id="KW-1003">Cell membrane</keyword>
<dbReference type="InterPro" id="IPR003593">
    <property type="entry name" value="AAA+_ATPase"/>
</dbReference>
<dbReference type="InterPro" id="IPR027417">
    <property type="entry name" value="P-loop_NTPase"/>
</dbReference>
<comment type="subcellular location">
    <subcellularLocation>
        <location evidence="1">Cell membrane</location>
        <topology evidence="1">Multi-pass membrane protein</topology>
    </subcellularLocation>
</comment>
<organism evidence="12 13">
    <name type="scientific">Candidatus Beckwithbacteria bacterium GW2011_GWB1_47_15</name>
    <dbReference type="NCBI Taxonomy" id="1618371"/>
    <lineage>
        <taxon>Bacteria</taxon>
        <taxon>Candidatus Beckwithiibacteriota</taxon>
    </lineage>
</organism>
<dbReference type="SUPFAM" id="SSF52540">
    <property type="entry name" value="P-loop containing nucleoside triphosphate hydrolases"/>
    <property type="match status" value="1"/>
</dbReference>
<feature type="transmembrane region" description="Helical" evidence="9">
    <location>
        <begin position="271"/>
        <end position="289"/>
    </location>
</feature>
<comment type="caution">
    <text evidence="12">The sequence shown here is derived from an EMBL/GenBank/DDBJ whole genome shotgun (WGS) entry which is preliminary data.</text>
</comment>
<evidence type="ECO:0000256" key="1">
    <source>
        <dbReference type="ARBA" id="ARBA00004651"/>
    </source>
</evidence>
<dbReference type="InterPro" id="IPR011527">
    <property type="entry name" value="ABC1_TM_dom"/>
</dbReference>
<keyword evidence="4 9" id="KW-0812">Transmembrane</keyword>
<dbReference type="EMBL" id="LCNT01000004">
    <property type="protein sequence ID" value="KKU61280.1"/>
    <property type="molecule type" value="Genomic_DNA"/>
</dbReference>
<evidence type="ECO:0000256" key="4">
    <source>
        <dbReference type="ARBA" id="ARBA00022692"/>
    </source>
</evidence>
<dbReference type="PROSITE" id="PS00211">
    <property type="entry name" value="ABC_TRANSPORTER_1"/>
    <property type="match status" value="1"/>
</dbReference>
<dbReference type="PANTHER" id="PTHR24221:SF654">
    <property type="entry name" value="ATP-BINDING CASSETTE SUB-FAMILY B MEMBER 6"/>
    <property type="match status" value="1"/>
</dbReference>
<evidence type="ECO:0000256" key="9">
    <source>
        <dbReference type="SAM" id="Phobius"/>
    </source>
</evidence>
<proteinExistence type="predicted"/>
<dbReference type="Pfam" id="PF00664">
    <property type="entry name" value="ABC_membrane"/>
    <property type="match status" value="1"/>
</dbReference>
<dbReference type="Gene3D" id="1.20.1560.10">
    <property type="entry name" value="ABC transporter type 1, transmembrane domain"/>
    <property type="match status" value="1"/>
</dbReference>
<dbReference type="SUPFAM" id="SSF90123">
    <property type="entry name" value="ABC transporter transmembrane region"/>
    <property type="match status" value="1"/>
</dbReference>
<evidence type="ECO:0000256" key="2">
    <source>
        <dbReference type="ARBA" id="ARBA00022448"/>
    </source>
</evidence>
<gene>
    <name evidence="12" type="ORF">UX85_C0004G0202</name>
</gene>
<dbReference type="InterPro" id="IPR017871">
    <property type="entry name" value="ABC_transporter-like_CS"/>
</dbReference>
<keyword evidence="2" id="KW-0813">Transport</keyword>
<evidence type="ECO:0000256" key="3">
    <source>
        <dbReference type="ARBA" id="ARBA00022475"/>
    </source>
</evidence>
<dbReference type="PROSITE" id="PS50893">
    <property type="entry name" value="ABC_TRANSPORTER_2"/>
    <property type="match status" value="1"/>
</dbReference>
<dbReference type="SMART" id="SM00382">
    <property type="entry name" value="AAA"/>
    <property type="match status" value="1"/>
</dbReference>
<evidence type="ECO:0000259" key="11">
    <source>
        <dbReference type="PROSITE" id="PS50929"/>
    </source>
</evidence>
<dbReference type="GO" id="GO:0034040">
    <property type="term" value="F:ATPase-coupled lipid transmembrane transporter activity"/>
    <property type="evidence" value="ECO:0007669"/>
    <property type="project" value="TreeGrafter"/>
</dbReference>
<evidence type="ECO:0000256" key="7">
    <source>
        <dbReference type="ARBA" id="ARBA00022989"/>
    </source>
</evidence>
<dbReference type="FunFam" id="3.40.50.300:FF:000221">
    <property type="entry name" value="Multidrug ABC transporter ATP-binding protein"/>
    <property type="match status" value="1"/>
</dbReference>
<evidence type="ECO:0000256" key="6">
    <source>
        <dbReference type="ARBA" id="ARBA00022840"/>
    </source>
</evidence>
<feature type="domain" description="ABC transmembrane type-1" evidence="11">
    <location>
        <begin position="37"/>
        <end position="321"/>
    </location>
</feature>
<evidence type="ECO:0000259" key="10">
    <source>
        <dbReference type="PROSITE" id="PS50893"/>
    </source>
</evidence>
<dbReference type="PANTHER" id="PTHR24221">
    <property type="entry name" value="ATP-BINDING CASSETTE SUB-FAMILY B"/>
    <property type="match status" value="1"/>
</dbReference>
<feature type="transmembrane region" description="Helical" evidence="9">
    <location>
        <begin position="36"/>
        <end position="58"/>
    </location>
</feature>
<feature type="transmembrane region" description="Helical" evidence="9">
    <location>
        <begin position="177"/>
        <end position="194"/>
    </location>
</feature>
<reference evidence="12 13" key="1">
    <citation type="journal article" date="2015" name="Nature">
        <title>rRNA introns, odd ribosomes, and small enigmatic genomes across a large radiation of phyla.</title>
        <authorList>
            <person name="Brown C.T."/>
            <person name="Hug L.A."/>
            <person name="Thomas B.C."/>
            <person name="Sharon I."/>
            <person name="Castelle C.J."/>
            <person name="Singh A."/>
            <person name="Wilkins M.J."/>
            <person name="Williams K.H."/>
            <person name="Banfield J.F."/>
        </authorList>
    </citation>
    <scope>NUCLEOTIDE SEQUENCE [LARGE SCALE GENOMIC DNA]</scope>
</reference>
<evidence type="ECO:0000313" key="12">
    <source>
        <dbReference type="EMBL" id="KKU61280.1"/>
    </source>
</evidence>
<keyword evidence="7 9" id="KW-1133">Transmembrane helix</keyword>
<accession>A0A0G1UU80</accession>
<name>A0A0G1UU80_9BACT</name>
<dbReference type="Pfam" id="PF00005">
    <property type="entry name" value="ABC_tran"/>
    <property type="match status" value="1"/>
</dbReference>
<dbReference type="AlphaFoldDB" id="A0A0G1UU80"/>
<dbReference type="GO" id="GO:0005886">
    <property type="term" value="C:plasma membrane"/>
    <property type="evidence" value="ECO:0007669"/>
    <property type="project" value="UniProtKB-SubCell"/>
</dbReference>
<evidence type="ECO:0000313" key="13">
    <source>
        <dbReference type="Proteomes" id="UP000033860"/>
    </source>
</evidence>